<evidence type="ECO:0000259" key="1">
    <source>
        <dbReference type="Pfam" id="PF16778"/>
    </source>
</evidence>
<organism evidence="2 3">
    <name type="scientific">Pseudomonas syringae</name>
    <dbReference type="NCBI Taxonomy" id="317"/>
    <lineage>
        <taxon>Bacteria</taxon>
        <taxon>Pseudomonadati</taxon>
        <taxon>Pseudomonadota</taxon>
        <taxon>Gammaproteobacteria</taxon>
        <taxon>Pseudomonadales</taxon>
        <taxon>Pseudomonadaceae</taxon>
        <taxon>Pseudomonas</taxon>
    </lineage>
</organism>
<dbReference type="AlphaFoldDB" id="A0A9Q3X705"/>
<proteinExistence type="predicted"/>
<accession>A0A9Q3X705</accession>
<comment type="caution">
    <text evidence="2">The sequence shown here is derived from an EMBL/GenBank/DDBJ whole genome shotgun (WGS) entry which is preliminary data.</text>
</comment>
<dbReference type="InterPro" id="IPR031893">
    <property type="entry name" value="Phage_tail_APC"/>
</dbReference>
<evidence type="ECO:0000313" key="3">
    <source>
        <dbReference type="Proteomes" id="UP000814207"/>
    </source>
</evidence>
<name>A0A9Q3X705_PSESX</name>
<feature type="domain" description="Phage tail assembly chaperone-like" evidence="1">
    <location>
        <begin position="4"/>
        <end position="61"/>
    </location>
</feature>
<protein>
    <recommendedName>
        <fullName evidence="1">Phage tail assembly chaperone-like domain-containing protein</fullName>
    </recommendedName>
</protein>
<dbReference type="EMBL" id="WKEU01000061">
    <property type="protein sequence ID" value="MCF5064259.1"/>
    <property type="molecule type" value="Genomic_DNA"/>
</dbReference>
<dbReference type="Proteomes" id="UP000814207">
    <property type="component" value="Unassembled WGS sequence"/>
</dbReference>
<gene>
    <name evidence="2" type="ORF">GIW73_15070</name>
</gene>
<evidence type="ECO:0000313" key="2">
    <source>
        <dbReference type="EMBL" id="MCF5064259.1"/>
    </source>
</evidence>
<dbReference type="Pfam" id="PF16778">
    <property type="entry name" value="Phage_tail_APC"/>
    <property type="match status" value="1"/>
</dbReference>
<sequence>MAGSERSWRNGELAAVMWLRERHRDQQEIGGDTTLSQVQFAELLIYMQALRDWPQSPYFPESER</sequence>
<reference evidence="2" key="1">
    <citation type="submission" date="2019-11" db="EMBL/GenBank/DDBJ databases">
        <title>Epiphytic Pseudomonas syringae from cherry orchards.</title>
        <authorList>
            <person name="Hulin M.T."/>
        </authorList>
    </citation>
    <scope>NUCLEOTIDE SEQUENCE</scope>
    <source>
        <strain evidence="2">PA-6-9A</strain>
    </source>
</reference>
<feature type="non-terminal residue" evidence="2">
    <location>
        <position position="64"/>
    </location>
</feature>